<protein>
    <submittedName>
        <fullName evidence="1">Uncharacterized protein</fullName>
    </submittedName>
</protein>
<dbReference type="HOGENOM" id="CLU_1770554_0_0_1"/>
<evidence type="ECO:0000313" key="2">
    <source>
        <dbReference type="Proteomes" id="UP000017836"/>
    </source>
</evidence>
<dbReference type="Proteomes" id="UP000017836">
    <property type="component" value="Unassembled WGS sequence"/>
</dbReference>
<organism evidence="1 2">
    <name type="scientific">Amborella trichopoda</name>
    <dbReference type="NCBI Taxonomy" id="13333"/>
    <lineage>
        <taxon>Eukaryota</taxon>
        <taxon>Viridiplantae</taxon>
        <taxon>Streptophyta</taxon>
        <taxon>Embryophyta</taxon>
        <taxon>Tracheophyta</taxon>
        <taxon>Spermatophyta</taxon>
        <taxon>Magnoliopsida</taxon>
        <taxon>Amborellales</taxon>
        <taxon>Amborellaceae</taxon>
        <taxon>Amborella</taxon>
    </lineage>
</organism>
<dbReference type="Pfam" id="PF14223">
    <property type="entry name" value="Retrotran_gag_2"/>
    <property type="match status" value="1"/>
</dbReference>
<sequence length="147" mass="17498">MELRYAINDEKPAEPDDDTTLRDRQRFVKWKNDDFTCRGAILNCLSDRLHKVSECNDNAKDLWAAIDKRHTYDNCVAKCELYERYNMYKMKENQPLFEYFDDMCIMANQLAGFGEPIRKPRRGMLDKRVALRILPLWLTNLDGELPW</sequence>
<dbReference type="EMBL" id="KI392384">
    <property type="protein sequence ID" value="ERN17245.1"/>
    <property type="molecule type" value="Genomic_DNA"/>
</dbReference>
<accession>U5D4U7</accession>
<keyword evidence="2" id="KW-1185">Reference proteome</keyword>
<reference evidence="2" key="1">
    <citation type="journal article" date="2013" name="Science">
        <title>The Amborella genome and the evolution of flowering plants.</title>
        <authorList>
            <consortium name="Amborella Genome Project"/>
        </authorList>
    </citation>
    <scope>NUCLEOTIDE SEQUENCE [LARGE SCALE GENOMIC DNA]</scope>
</reference>
<evidence type="ECO:0000313" key="1">
    <source>
        <dbReference type="EMBL" id="ERN17245.1"/>
    </source>
</evidence>
<proteinExistence type="predicted"/>
<dbReference type="Gramene" id="ERN17245">
    <property type="protein sequence ID" value="ERN17245"/>
    <property type="gene ID" value="AMTR_s00044p00196990"/>
</dbReference>
<name>U5D4U7_AMBTC</name>
<gene>
    <name evidence="1" type="ORF">AMTR_s00044p00196990</name>
</gene>
<dbReference type="AlphaFoldDB" id="U5D4U7"/>